<dbReference type="EC" id="2.1.1.77" evidence="3"/>
<evidence type="ECO:0000313" key="13">
    <source>
        <dbReference type="Proteomes" id="UP000054804"/>
    </source>
</evidence>
<keyword evidence="6 12" id="KW-0489">Methyltransferase</keyword>
<comment type="similarity">
    <text evidence="2">Belongs to the methyltransferase superfamily. L-isoaspartyl/D-aspartyl protein methyltransferase family.</text>
</comment>
<dbReference type="GO" id="GO:0004719">
    <property type="term" value="F:protein-L-isoaspartate (D-aspartate) O-methyltransferase activity"/>
    <property type="evidence" value="ECO:0007669"/>
    <property type="project" value="UniProtKB-EC"/>
</dbReference>
<dbReference type="Gene3D" id="3.40.50.150">
    <property type="entry name" value="Vaccinia Virus protein VP39"/>
    <property type="match status" value="1"/>
</dbReference>
<evidence type="ECO:0000256" key="7">
    <source>
        <dbReference type="ARBA" id="ARBA00022679"/>
    </source>
</evidence>
<dbReference type="AlphaFoldDB" id="A0A0W7XAJ2"/>
<comment type="subcellular location">
    <subcellularLocation>
        <location evidence="1">Cytoplasm</location>
    </subcellularLocation>
</comment>
<evidence type="ECO:0000256" key="3">
    <source>
        <dbReference type="ARBA" id="ARBA00011890"/>
    </source>
</evidence>
<dbReference type="CDD" id="cd02440">
    <property type="entry name" value="AdoMet_MTases"/>
    <property type="match status" value="1"/>
</dbReference>
<dbReference type="OrthoDB" id="5143400at2"/>
<evidence type="ECO:0000256" key="11">
    <source>
        <dbReference type="ARBA" id="ARBA00031350"/>
    </source>
</evidence>
<evidence type="ECO:0000256" key="8">
    <source>
        <dbReference type="ARBA" id="ARBA00022691"/>
    </source>
</evidence>
<protein>
    <recommendedName>
        <fullName evidence="4">Protein-L-isoaspartate O-methyltransferase</fullName>
        <ecNumber evidence="3">2.1.1.77</ecNumber>
    </recommendedName>
    <alternativeName>
        <fullName evidence="11">L-isoaspartyl protein carboxyl methyltransferase</fullName>
    </alternativeName>
    <alternativeName>
        <fullName evidence="9">Protein L-isoaspartyl methyltransferase</fullName>
    </alternativeName>
    <alternativeName>
        <fullName evidence="10">Protein-beta-aspartate methyltransferase</fullName>
    </alternativeName>
</protein>
<dbReference type="InterPro" id="IPR029063">
    <property type="entry name" value="SAM-dependent_MTases_sf"/>
</dbReference>
<dbReference type="STRING" id="1765722.AT728_04315"/>
<evidence type="ECO:0000256" key="2">
    <source>
        <dbReference type="ARBA" id="ARBA00005369"/>
    </source>
</evidence>
<name>A0A0W7XAJ2_9ACTN</name>
<dbReference type="GO" id="GO:0005737">
    <property type="term" value="C:cytoplasm"/>
    <property type="evidence" value="ECO:0007669"/>
    <property type="project" value="UniProtKB-SubCell"/>
</dbReference>
<evidence type="ECO:0000256" key="9">
    <source>
        <dbReference type="ARBA" id="ARBA00030757"/>
    </source>
</evidence>
<evidence type="ECO:0000256" key="4">
    <source>
        <dbReference type="ARBA" id="ARBA00013346"/>
    </source>
</evidence>
<evidence type="ECO:0000256" key="1">
    <source>
        <dbReference type="ARBA" id="ARBA00004496"/>
    </source>
</evidence>
<dbReference type="EMBL" id="LOCL01000026">
    <property type="protein sequence ID" value="KUF19602.1"/>
    <property type="molecule type" value="Genomic_DNA"/>
</dbReference>
<gene>
    <name evidence="12" type="ORF">AT728_04315</name>
</gene>
<keyword evidence="8" id="KW-0949">S-adenosyl-L-methionine</keyword>
<dbReference type="Proteomes" id="UP000054804">
    <property type="component" value="Unassembled WGS sequence"/>
</dbReference>
<evidence type="ECO:0000313" key="12">
    <source>
        <dbReference type="EMBL" id="KUF19602.1"/>
    </source>
</evidence>
<dbReference type="PANTHER" id="PTHR11579:SF0">
    <property type="entry name" value="PROTEIN-L-ISOASPARTATE(D-ASPARTATE) O-METHYLTRANSFERASE"/>
    <property type="match status" value="1"/>
</dbReference>
<keyword evidence="7 12" id="KW-0808">Transferase</keyword>
<proteinExistence type="inferred from homology"/>
<sequence>MTAPDIDLAAAKLRRQLADRLTAAGWLRSPQWRAAVEDIPRHEFVPRFYAETDRPGLTTWTPVTKALAGVDEWLRLIYADETLITQFDGQELDWSSPQPISNAHPTSSSTLPALVVRMLEDLDVNDNTTVLEIGTGTGYSTALLCHRVGAIRVTSVETDPDVAARARGALAHCGYRPRLLTRDGLAGAPEGAPYDRTIATMGVRSIPPAWVKQTRPGGLILSTLRGWMRSLGLVRLTVGDDNHARGRFLSGDPSFMIARQQDAPESLGMIPGPDEGNTRTTPHGPALLNMPDSGFVAQLAMPNARYFAMPADNSTMNTYVLDATNDAFAVLSPSDNDGWVVRQGGPTRLWDDVEKALALWHAADSPGPTEFGVTVTPGSQHVWLGSPDGPSWRLPTDL</sequence>
<reference evidence="12 13" key="1">
    <citation type="submission" date="2015-12" db="EMBL/GenBank/DDBJ databases">
        <title>Draft genome sequence of Streptomyces silvensis ATCC 53525, a producer of novel hormone antagonists.</title>
        <authorList>
            <person name="Johnston C.W."/>
            <person name="Li Y."/>
            <person name="Magarvey N.A."/>
        </authorList>
    </citation>
    <scope>NUCLEOTIDE SEQUENCE [LARGE SCALE GENOMIC DNA]</scope>
    <source>
        <strain evidence="12 13">ATCC 53525</strain>
    </source>
</reference>
<organism evidence="12 13">
    <name type="scientific">Streptomyces silvensis</name>
    <dbReference type="NCBI Taxonomy" id="1765722"/>
    <lineage>
        <taxon>Bacteria</taxon>
        <taxon>Bacillati</taxon>
        <taxon>Actinomycetota</taxon>
        <taxon>Actinomycetes</taxon>
        <taxon>Kitasatosporales</taxon>
        <taxon>Streptomycetaceae</taxon>
        <taxon>Streptomyces</taxon>
    </lineage>
</organism>
<dbReference type="GO" id="GO:0032259">
    <property type="term" value="P:methylation"/>
    <property type="evidence" value="ECO:0007669"/>
    <property type="project" value="UniProtKB-KW"/>
</dbReference>
<dbReference type="InterPro" id="IPR000682">
    <property type="entry name" value="PCMT"/>
</dbReference>
<evidence type="ECO:0000256" key="10">
    <source>
        <dbReference type="ARBA" id="ARBA00031323"/>
    </source>
</evidence>
<dbReference type="SUPFAM" id="SSF53335">
    <property type="entry name" value="S-adenosyl-L-methionine-dependent methyltransferases"/>
    <property type="match status" value="1"/>
</dbReference>
<keyword evidence="13" id="KW-1185">Reference proteome</keyword>
<comment type="caution">
    <text evidence="12">The sequence shown here is derived from an EMBL/GenBank/DDBJ whole genome shotgun (WGS) entry which is preliminary data.</text>
</comment>
<dbReference type="RefSeq" id="WP_058846105.1">
    <property type="nucleotide sequence ID" value="NZ_LOCL01000026.1"/>
</dbReference>
<keyword evidence="5" id="KW-0963">Cytoplasm</keyword>
<evidence type="ECO:0000256" key="6">
    <source>
        <dbReference type="ARBA" id="ARBA00022603"/>
    </source>
</evidence>
<accession>A0A0W7XAJ2</accession>
<dbReference type="PANTHER" id="PTHR11579">
    <property type="entry name" value="PROTEIN-L-ISOASPARTATE O-METHYLTRANSFERASE"/>
    <property type="match status" value="1"/>
</dbReference>
<dbReference type="NCBIfam" id="TIGR04188">
    <property type="entry name" value="methyltr_grsp"/>
    <property type="match status" value="1"/>
</dbReference>
<evidence type="ECO:0000256" key="5">
    <source>
        <dbReference type="ARBA" id="ARBA00022490"/>
    </source>
</evidence>
<dbReference type="Pfam" id="PF01135">
    <property type="entry name" value="PCMT"/>
    <property type="match status" value="1"/>
</dbReference>
<dbReference type="InterPro" id="IPR026448">
    <property type="entry name" value="Methyltr_grasp"/>
</dbReference>